<proteinExistence type="predicted"/>
<protein>
    <recommendedName>
        <fullName evidence="3">Four helix bundle protein</fullName>
    </recommendedName>
</protein>
<accession>A0A1F5TN55</accession>
<dbReference type="NCBIfam" id="TIGR02436">
    <property type="entry name" value="four helix bundle protein"/>
    <property type="match status" value="1"/>
</dbReference>
<dbReference type="InterPro" id="IPR036583">
    <property type="entry name" value="23S_rRNA_IVS_sf"/>
</dbReference>
<evidence type="ECO:0000313" key="2">
    <source>
        <dbReference type="Proteomes" id="UP000177579"/>
    </source>
</evidence>
<evidence type="ECO:0008006" key="3">
    <source>
        <dbReference type="Google" id="ProtNLM"/>
    </source>
</evidence>
<dbReference type="Pfam" id="PF05635">
    <property type="entry name" value="23S_rRNA_IVP"/>
    <property type="match status" value="1"/>
</dbReference>
<dbReference type="SUPFAM" id="SSF158446">
    <property type="entry name" value="IVS-encoded protein-like"/>
    <property type="match status" value="1"/>
</dbReference>
<dbReference type="EMBL" id="MFGO01000031">
    <property type="protein sequence ID" value="OGF40328.1"/>
    <property type="molecule type" value="Genomic_DNA"/>
</dbReference>
<evidence type="ECO:0000313" key="1">
    <source>
        <dbReference type="EMBL" id="OGF40328.1"/>
    </source>
</evidence>
<dbReference type="Gene3D" id="1.20.1440.60">
    <property type="entry name" value="23S rRNA-intervening sequence"/>
    <property type="match status" value="1"/>
</dbReference>
<dbReference type="AlphaFoldDB" id="A0A1F5TN55"/>
<comment type="caution">
    <text evidence="1">The sequence shown here is derived from an EMBL/GenBank/DDBJ whole genome shotgun (WGS) entry which is preliminary data.</text>
</comment>
<dbReference type="Proteomes" id="UP000177579">
    <property type="component" value="Unassembled WGS sequence"/>
</dbReference>
<name>A0A1F5TN55_9BACT</name>
<dbReference type="CDD" id="cd16377">
    <property type="entry name" value="23S_rRNA_IVP_like"/>
    <property type="match status" value="1"/>
</dbReference>
<sequence>MSNYCENLKIKMDKYAHDFYRVTKKFPKNEIYGITSQIRRLTLSVVLNYVEGFARRNGDDCKVYNNFLKISYGSLKESKYLLHFSLIEKYINQNNYKLLVELSDEIGAMLYK</sequence>
<organism evidence="1 2">
    <name type="scientific">Candidatus Falkowbacteria bacterium RIFOXYD2_FULL_34_120</name>
    <dbReference type="NCBI Taxonomy" id="1798007"/>
    <lineage>
        <taxon>Bacteria</taxon>
        <taxon>Candidatus Falkowiibacteriota</taxon>
    </lineage>
</organism>
<reference evidence="1 2" key="1">
    <citation type="journal article" date="2016" name="Nat. Commun.">
        <title>Thousands of microbial genomes shed light on interconnected biogeochemical processes in an aquifer system.</title>
        <authorList>
            <person name="Anantharaman K."/>
            <person name="Brown C.T."/>
            <person name="Hug L.A."/>
            <person name="Sharon I."/>
            <person name="Castelle C.J."/>
            <person name="Probst A.J."/>
            <person name="Thomas B.C."/>
            <person name="Singh A."/>
            <person name="Wilkins M.J."/>
            <person name="Karaoz U."/>
            <person name="Brodie E.L."/>
            <person name="Williams K.H."/>
            <person name="Hubbard S.S."/>
            <person name="Banfield J.F."/>
        </authorList>
    </citation>
    <scope>NUCLEOTIDE SEQUENCE [LARGE SCALE GENOMIC DNA]</scope>
</reference>
<gene>
    <name evidence="1" type="ORF">A2531_00565</name>
</gene>
<dbReference type="PANTHER" id="PTHR38471:SF2">
    <property type="entry name" value="FOUR HELIX BUNDLE PROTEIN"/>
    <property type="match status" value="1"/>
</dbReference>
<dbReference type="PANTHER" id="PTHR38471">
    <property type="entry name" value="FOUR HELIX BUNDLE PROTEIN"/>
    <property type="match status" value="1"/>
</dbReference>
<dbReference type="InterPro" id="IPR012657">
    <property type="entry name" value="23S_rRNA-intervening_sequence"/>
</dbReference>